<dbReference type="Gene3D" id="3.30.30.40">
    <property type="match status" value="1"/>
</dbReference>
<evidence type="ECO:0000313" key="2">
    <source>
        <dbReference type="EMBL" id="KML47115.1"/>
    </source>
</evidence>
<reference evidence="2 3" key="1">
    <citation type="submission" date="2015-05" db="EMBL/GenBank/DDBJ databases">
        <title>Draft genome of Burkholderia cepacia LK29.</title>
        <authorList>
            <person name="Chan X.Y."/>
        </authorList>
    </citation>
    <scope>NUCLEOTIDE SEQUENCE [LARGE SCALE GENOMIC DNA]</scope>
    <source>
        <strain evidence="2 3">LK29</strain>
    </source>
</reference>
<comment type="caution">
    <text evidence="2">The sequence shown here is derived from an EMBL/GenBank/DDBJ whole genome shotgun (WGS) entry which is preliminary data.</text>
</comment>
<gene>
    <name evidence="2" type="ORF">VL15_33380</name>
</gene>
<dbReference type="PANTHER" id="PTHR13707:SF60">
    <property type="entry name" value="ACETATE COA-TRANSFERASE SUBUNIT ALPHA"/>
    <property type="match status" value="1"/>
</dbReference>
<accession>A0A0J5WJB6</accession>
<dbReference type="Proteomes" id="UP000036338">
    <property type="component" value="Unassembled WGS sequence"/>
</dbReference>
<sequence>MTMKPLDKTMSARDVVAQLADGMTIGIGGWGPRRKPMALVREIARSNLKDLTVVAYGGADVGLLCAVGKVRKVVFGFVSLDVIPLEPHFRRAREQGRIDVLELDEGMLQLGLRAAAARLPFLPTRAGLGTALLDHAPELRTVSSPYDDGETLLAMPAIELDVALLHVNAADRMGNTRIDGPDPFFDTWMARAAQRCYVSAETLDASIATEDLDAAKRNPFERSLVTGVVHAPGGAHPTSCGPAYGWDLPHLRAYCASAEDDEKTAAYLRDVVGQDERQYLEGVGGLPHVTTLPLPIL</sequence>
<evidence type="ECO:0000256" key="1">
    <source>
        <dbReference type="ARBA" id="ARBA00022679"/>
    </source>
</evidence>
<dbReference type="Gene3D" id="3.40.1080.10">
    <property type="entry name" value="Glutaconate Coenzyme A-transferase"/>
    <property type="match status" value="1"/>
</dbReference>
<protein>
    <submittedName>
        <fullName evidence="2">CoA-transferase</fullName>
    </submittedName>
</protein>
<keyword evidence="1 2" id="KW-0808">Transferase</keyword>
<dbReference type="InterPro" id="IPR037171">
    <property type="entry name" value="NagB/RpiA_transferase-like"/>
</dbReference>
<dbReference type="PANTHER" id="PTHR13707">
    <property type="entry name" value="KETOACID-COENZYME A TRANSFERASE"/>
    <property type="match status" value="1"/>
</dbReference>
<organism evidence="2 3">
    <name type="scientific">Burkholderia cepacia</name>
    <name type="common">Pseudomonas cepacia</name>
    <dbReference type="NCBI Taxonomy" id="292"/>
    <lineage>
        <taxon>Bacteria</taxon>
        <taxon>Pseudomonadati</taxon>
        <taxon>Pseudomonadota</taxon>
        <taxon>Betaproteobacteria</taxon>
        <taxon>Burkholderiales</taxon>
        <taxon>Burkholderiaceae</taxon>
        <taxon>Burkholderia</taxon>
        <taxon>Burkholderia cepacia complex</taxon>
    </lineage>
</organism>
<evidence type="ECO:0000313" key="3">
    <source>
        <dbReference type="Proteomes" id="UP000036338"/>
    </source>
</evidence>
<dbReference type="SUPFAM" id="SSF100950">
    <property type="entry name" value="NagB/RpiA/CoA transferase-like"/>
    <property type="match status" value="1"/>
</dbReference>
<dbReference type="EMBL" id="LDWR01000066">
    <property type="protein sequence ID" value="KML47115.1"/>
    <property type="molecule type" value="Genomic_DNA"/>
</dbReference>
<dbReference type="RefSeq" id="WP_048251074.1">
    <property type="nucleotide sequence ID" value="NZ_LDWR01000066.1"/>
</dbReference>
<proteinExistence type="predicted"/>
<dbReference type="AlphaFoldDB" id="A0A0J5WJB6"/>
<dbReference type="SMART" id="SM00882">
    <property type="entry name" value="CoA_trans"/>
    <property type="match status" value="1"/>
</dbReference>
<dbReference type="InterPro" id="IPR004165">
    <property type="entry name" value="CoA_trans_fam_I"/>
</dbReference>
<name>A0A0J5WJB6_BURCE</name>
<dbReference type="GO" id="GO:0008410">
    <property type="term" value="F:CoA-transferase activity"/>
    <property type="evidence" value="ECO:0007669"/>
    <property type="project" value="InterPro"/>
</dbReference>
<dbReference type="Pfam" id="PF01144">
    <property type="entry name" value="CoA_trans"/>
    <property type="match status" value="1"/>
</dbReference>
<dbReference type="PATRIC" id="fig|292.27.peg.7593"/>